<proteinExistence type="inferred from homology"/>
<keyword evidence="2 8" id="KW-0812">Transmembrane</keyword>
<evidence type="ECO:0000313" key="10">
    <source>
        <dbReference type="EMBL" id="MBM5571562.1"/>
    </source>
</evidence>
<comment type="subcellular location">
    <subcellularLocation>
        <location evidence="1">Membrane</location>
        <topology evidence="1">Multi-pass membrane protein</topology>
    </subcellularLocation>
</comment>
<organism evidence="10 11">
    <name type="scientific">Deefgea chitinilytica</name>
    <dbReference type="NCBI Taxonomy" id="570276"/>
    <lineage>
        <taxon>Bacteria</taxon>
        <taxon>Pseudomonadati</taxon>
        <taxon>Pseudomonadota</taxon>
        <taxon>Betaproteobacteria</taxon>
        <taxon>Neisseriales</taxon>
        <taxon>Chitinibacteraceae</taxon>
        <taxon>Deefgea</taxon>
    </lineage>
</organism>
<evidence type="ECO:0000256" key="1">
    <source>
        <dbReference type="ARBA" id="ARBA00004141"/>
    </source>
</evidence>
<dbReference type="PROSITE" id="PS50111">
    <property type="entry name" value="CHEMOTAXIS_TRANSDUC_2"/>
    <property type="match status" value="1"/>
</dbReference>
<feature type="transmembrane region" description="Helical" evidence="8">
    <location>
        <begin position="183"/>
        <end position="205"/>
    </location>
</feature>
<protein>
    <recommendedName>
        <fullName evidence="9">Methyl-accepting transducer domain-containing protein</fullName>
    </recommendedName>
</protein>
<dbReference type="Pfam" id="PF00015">
    <property type="entry name" value="MCPsignal"/>
    <property type="match status" value="1"/>
</dbReference>
<evidence type="ECO:0000256" key="8">
    <source>
        <dbReference type="SAM" id="Phobius"/>
    </source>
</evidence>
<keyword evidence="4 8" id="KW-0472">Membrane</keyword>
<dbReference type="InterPro" id="IPR004090">
    <property type="entry name" value="Chemotax_Me-accpt_rcpt"/>
</dbReference>
<comment type="caution">
    <text evidence="10">The sequence shown here is derived from an EMBL/GenBank/DDBJ whole genome shotgun (WGS) entry which is preliminary data.</text>
</comment>
<evidence type="ECO:0000256" key="4">
    <source>
        <dbReference type="ARBA" id="ARBA00023136"/>
    </source>
</evidence>
<evidence type="ECO:0000313" key="11">
    <source>
        <dbReference type="Proteomes" id="UP001195660"/>
    </source>
</evidence>
<accession>A0ABS2CBM9</accession>
<dbReference type="PRINTS" id="PR00260">
    <property type="entry name" value="CHEMTRNSDUCR"/>
</dbReference>
<keyword evidence="11" id="KW-1185">Reference proteome</keyword>
<feature type="domain" description="Methyl-accepting transducer" evidence="9">
    <location>
        <begin position="261"/>
        <end position="497"/>
    </location>
</feature>
<gene>
    <name evidence="10" type="ORF">GM173_08205</name>
</gene>
<dbReference type="SMART" id="SM00283">
    <property type="entry name" value="MA"/>
    <property type="match status" value="1"/>
</dbReference>
<name>A0ABS2CBM9_9NEIS</name>
<dbReference type="SUPFAM" id="SSF58104">
    <property type="entry name" value="Methyl-accepting chemotaxis protein (MCP) signaling domain"/>
    <property type="match status" value="1"/>
</dbReference>
<keyword evidence="5 7" id="KW-0807">Transducer</keyword>
<evidence type="ECO:0000256" key="2">
    <source>
        <dbReference type="ARBA" id="ARBA00022692"/>
    </source>
</evidence>
<comment type="similarity">
    <text evidence="6">Belongs to the methyl-accepting chemotaxis (MCP) protein family.</text>
</comment>
<dbReference type="PANTHER" id="PTHR32089:SF119">
    <property type="entry name" value="METHYL-ACCEPTING CHEMOTAXIS PROTEIN CTPL"/>
    <property type="match status" value="1"/>
</dbReference>
<dbReference type="PANTHER" id="PTHR32089">
    <property type="entry name" value="METHYL-ACCEPTING CHEMOTAXIS PROTEIN MCPB"/>
    <property type="match status" value="1"/>
</dbReference>
<keyword evidence="3 8" id="KW-1133">Transmembrane helix</keyword>
<evidence type="ECO:0000259" key="9">
    <source>
        <dbReference type="PROSITE" id="PS50111"/>
    </source>
</evidence>
<dbReference type="EMBL" id="WOFE01000003">
    <property type="protein sequence ID" value="MBM5571562.1"/>
    <property type="molecule type" value="Genomic_DNA"/>
</dbReference>
<evidence type="ECO:0000256" key="7">
    <source>
        <dbReference type="PROSITE-ProRule" id="PRU00284"/>
    </source>
</evidence>
<dbReference type="Proteomes" id="UP001195660">
    <property type="component" value="Unassembled WGS sequence"/>
</dbReference>
<dbReference type="InterPro" id="IPR004089">
    <property type="entry name" value="MCPsignal_dom"/>
</dbReference>
<reference evidence="10 11" key="1">
    <citation type="submission" date="2019-11" db="EMBL/GenBank/DDBJ databases">
        <title>Novel Deefgea species.</title>
        <authorList>
            <person name="Han J.-H."/>
        </authorList>
    </citation>
    <scope>NUCLEOTIDE SEQUENCE [LARGE SCALE GENOMIC DNA]</scope>
    <source>
        <strain evidence="10 11">LMG 24817</strain>
    </source>
</reference>
<dbReference type="RefSeq" id="WP_203570896.1">
    <property type="nucleotide sequence ID" value="NZ_WOFE01000003.1"/>
</dbReference>
<evidence type="ECO:0000256" key="3">
    <source>
        <dbReference type="ARBA" id="ARBA00022989"/>
    </source>
</evidence>
<evidence type="ECO:0000256" key="6">
    <source>
        <dbReference type="ARBA" id="ARBA00029447"/>
    </source>
</evidence>
<evidence type="ECO:0000256" key="5">
    <source>
        <dbReference type="ARBA" id="ARBA00023224"/>
    </source>
</evidence>
<dbReference type="Gene3D" id="1.10.287.950">
    <property type="entry name" value="Methyl-accepting chemotaxis protein"/>
    <property type="match status" value="1"/>
</dbReference>
<sequence>MNFSIKQSLMILAALILIGIGAQLLNTSLSQRDVVTRINHANTLAHQENLLAQLHVQVLEQTLVAMDSIVDKDEGKIHPERLAELVKINTAINAVLDRLEGVPERDKMRDLAKKLAQSIDVDLAKLIEAKAGAEAFAAIDDQIDSTASSLLKIIEAQEANIQTQFDDAQAGQERAIDQAHGRMWWMFIVVVIVLIAALLWIYHAVYRPLGAEPREVAQLVRKIGSGDLSHNIHIEHQNSLLAGVAGMQDELKTVVKAIRQVSDQLSQSSDGQSQRVQDLLQNLEQVNQAVAAIHESVEHINLGVQQMESSTESAIGLARDAGEQARAGIGSVQLVATGIQTLADSINAAAAEVTVLGDETASIATMVTSIREIADQTNLLALNAAIEAARAGEQGRGFAVVADEVRKLAERTAQSTRDIVAAIEGIRTKTAAVVEGMARNVTLADQGLQQTQGAESTMEQIVAGSHDVVLAVDNIMLAVAHQSEQSALVARRIADIDQSARANAATFSAAAAQAETLNSQAKNLSTTVARFKF</sequence>